<evidence type="ECO:0000256" key="3">
    <source>
        <dbReference type="ARBA" id="ARBA00023002"/>
    </source>
</evidence>
<comment type="similarity">
    <text evidence="1 4">Belongs to the short-chain dehydrogenases/reductases (SDR) family.</text>
</comment>
<dbReference type="InterPro" id="IPR036291">
    <property type="entry name" value="NAD(P)-bd_dom_sf"/>
</dbReference>
<dbReference type="PRINTS" id="PR00081">
    <property type="entry name" value="GDHRDH"/>
</dbReference>
<dbReference type="GeneID" id="98127239"/>
<evidence type="ECO:0000313" key="5">
    <source>
        <dbReference type="EMBL" id="KAL2271223.1"/>
    </source>
</evidence>
<evidence type="ECO:0000313" key="6">
    <source>
        <dbReference type="Proteomes" id="UP001600064"/>
    </source>
</evidence>
<dbReference type="Pfam" id="PF00106">
    <property type="entry name" value="adh_short"/>
    <property type="match status" value="1"/>
</dbReference>
<proteinExistence type="inferred from homology"/>
<dbReference type="PANTHER" id="PTHR24322">
    <property type="entry name" value="PKSB"/>
    <property type="match status" value="1"/>
</dbReference>
<dbReference type="PANTHER" id="PTHR24322:SF736">
    <property type="entry name" value="RETINOL DEHYDROGENASE 10"/>
    <property type="match status" value="1"/>
</dbReference>
<dbReference type="InterPro" id="IPR002347">
    <property type="entry name" value="SDR_fam"/>
</dbReference>
<keyword evidence="3" id="KW-0560">Oxidoreductase</keyword>
<protein>
    <submittedName>
        <fullName evidence="5">Uncharacterized protein</fullName>
    </submittedName>
</protein>
<dbReference type="Proteomes" id="UP001600064">
    <property type="component" value="Unassembled WGS sequence"/>
</dbReference>
<keyword evidence="6" id="KW-1185">Reference proteome</keyword>
<sequence length="385" mass="42548">MPFHNGWLPREGFKADTALRIIQKTALNPGVLLPLLLLTRFTKQGQDWAVLHPLAHSRLRKLLVFGVARWVSNYLSRRVLNNWVSDTYDWSREIVLITGGAGGIGGEMVKLFAEKGIKVVVLDIQPLSYPAGPNVHYFKCDITSPKTLAQVAREIRLAVGEPTVLINNAGVVVGRSVLDLSERDVRFTFDVNTLAHYWTVKEFLPAMVEANHGMVVTVASVAAWVTVPNMVDYAASKAAAHAFHEGLAAELKTRYGAPKVRTVLVNQGYTTTPLFEGYHNDSPFLMPALHPETVAEAVVRQVLRGESAHLVLPAMGNTMSWLSGMPHWYQSRLRSKNVTIMERFRGRKVVKDVDRFYEEKEKAEQAAEAAAAAAGVGASTVLVEK</sequence>
<evidence type="ECO:0000256" key="2">
    <source>
        <dbReference type="ARBA" id="ARBA00022857"/>
    </source>
</evidence>
<gene>
    <name evidence="5" type="ORF">VTJ83DRAFT_594</name>
</gene>
<evidence type="ECO:0000256" key="4">
    <source>
        <dbReference type="RuleBase" id="RU000363"/>
    </source>
</evidence>
<dbReference type="PROSITE" id="PS00061">
    <property type="entry name" value="ADH_SHORT"/>
    <property type="match status" value="1"/>
</dbReference>
<dbReference type="EMBL" id="JAZGUE010000001">
    <property type="protein sequence ID" value="KAL2271223.1"/>
    <property type="molecule type" value="Genomic_DNA"/>
</dbReference>
<evidence type="ECO:0000256" key="1">
    <source>
        <dbReference type="ARBA" id="ARBA00006484"/>
    </source>
</evidence>
<comment type="caution">
    <text evidence="5">The sequence shown here is derived from an EMBL/GenBank/DDBJ whole genome shotgun (WGS) entry which is preliminary data.</text>
</comment>
<keyword evidence="2" id="KW-0521">NADP</keyword>
<organism evidence="5 6">
    <name type="scientific">Remersonia thermophila</name>
    <dbReference type="NCBI Taxonomy" id="72144"/>
    <lineage>
        <taxon>Eukaryota</taxon>
        <taxon>Fungi</taxon>
        <taxon>Dikarya</taxon>
        <taxon>Ascomycota</taxon>
        <taxon>Pezizomycotina</taxon>
        <taxon>Sordariomycetes</taxon>
        <taxon>Sordariomycetidae</taxon>
        <taxon>Sordariales</taxon>
        <taxon>Sordariales incertae sedis</taxon>
        <taxon>Remersonia</taxon>
    </lineage>
</organism>
<dbReference type="SUPFAM" id="SSF51735">
    <property type="entry name" value="NAD(P)-binding Rossmann-fold domains"/>
    <property type="match status" value="1"/>
</dbReference>
<dbReference type="InterPro" id="IPR020904">
    <property type="entry name" value="Sc_DH/Rdtase_CS"/>
</dbReference>
<dbReference type="Gene3D" id="3.40.50.720">
    <property type="entry name" value="NAD(P)-binding Rossmann-like Domain"/>
    <property type="match status" value="1"/>
</dbReference>
<dbReference type="RefSeq" id="XP_070869947.1">
    <property type="nucleotide sequence ID" value="XM_071012595.1"/>
</dbReference>
<name>A0ABR4DLH2_9PEZI</name>
<dbReference type="PRINTS" id="PR00080">
    <property type="entry name" value="SDRFAMILY"/>
</dbReference>
<accession>A0ABR4DLH2</accession>
<reference evidence="5 6" key="1">
    <citation type="journal article" date="2024" name="Commun. Biol.">
        <title>Comparative genomic analysis of thermophilic fungi reveals convergent evolutionary adaptations and gene losses.</title>
        <authorList>
            <person name="Steindorff A.S."/>
            <person name="Aguilar-Pontes M.V."/>
            <person name="Robinson A.J."/>
            <person name="Andreopoulos B."/>
            <person name="LaButti K."/>
            <person name="Kuo A."/>
            <person name="Mondo S."/>
            <person name="Riley R."/>
            <person name="Otillar R."/>
            <person name="Haridas S."/>
            <person name="Lipzen A."/>
            <person name="Grimwood J."/>
            <person name="Schmutz J."/>
            <person name="Clum A."/>
            <person name="Reid I.D."/>
            <person name="Moisan M.C."/>
            <person name="Butler G."/>
            <person name="Nguyen T.T.M."/>
            <person name="Dewar K."/>
            <person name="Conant G."/>
            <person name="Drula E."/>
            <person name="Henrissat B."/>
            <person name="Hansel C."/>
            <person name="Singer S."/>
            <person name="Hutchinson M.I."/>
            <person name="de Vries R.P."/>
            <person name="Natvig D.O."/>
            <person name="Powell A.J."/>
            <person name="Tsang A."/>
            <person name="Grigoriev I.V."/>
        </authorList>
    </citation>
    <scope>NUCLEOTIDE SEQUENCE [LARGE SCALE GENOMIC DNA]</scope>
    <source>
        <strain evidence="5 6">ATCC 22073</strain>
    </source>
</reference>